<comment type="caution">
    <text evidence="1">The sequence shown here is derived from an EMBL/GenBank/DDBJ whole genome shotgun (WGS) entry which is preliminary data.</text>
</comment>
<keyword evidence="2" id="KW-1185">Reference proteome</keyword>
<accession>A0ACC2FB52</accession>
<proteinExistence type="predicted"/>
<reference evidence="1" key="1">
    <citation type="submission" date="2021-05" db="EMBL/GenBank/DDBJ databases">
        <authorList>
            <person name="Pan Q."/>
            <person name="Jouanno E."/>
            <person name="Zahm M."/>
            <person name="Klopp C."/>
            <person name="Cabau C."/>
            <person name="Louis A."/>
            <person name="Berthelot C."/>
            <person name="Parey E."/>
            <person name="Roest Crollius H."/>
            <person name="Montfort J."/>
            <person name="Robinson-Rechavi M."/>
            <person name="Bouchez O."/>
            <person name="Lampietro C."/>
            <person name="Lopez Roques C."/>
            <person name="Donnadieu C."/>
            <person name="Postlethwait J."/>
            <person name="Bobe J."/>
            <person name="Dillon D."/>
            <person name="Chandos A."/>
            <person name="von Hippel F."/>
            <person name="Guiguen Y."/>
        </authorList>
    </citation>
    <scope>NUCLEOTIDE SEQUENCE</scope>
    <source>
        <strain evidence="1">YG-Jan2019</strain>
    </source>
</reference>
<organism evidence="1 2">
    <name type="scientific">Dallia pectoralis</name>
    <name type="common">Alaska blackfish</name>
    <dbReference type="NCBI Taxonomy" id="75939"/>
    <lineage>
        <taxon>Eukaryota</taxon>
        <taxon>Metazoa</taxon>
        <taxon>Chordata</taxon>
        <taxon>Craniata</taxon>
        <taxon>Vertebrata</taxon>
        <taxon>Euteleostomi</taxon>
        <taxon>Actinopterygii</taxon>
        <taxon>Neopterygii</taxon>
        <taxon>Teleostei</taxon>
        <taxon>Protacanthopterygii</taxon>
        <taxon>Esociformes</taxon>
        <taxon>Umbridae</taxon>
        <taxon>Dallia</taxon>
    </lineage>
</organism>
<sequence>MVGPKKFLMTQDNDISAIKQQFGSFIHPTLDLTVDPPLGFRGDQRPIIHTHLVPSAPSEVVKQEVWFGRCGWPSRQVSRGPLVDVNELSGRYRRGTCINVQNRGMFHQFRQPTAGLTYQYGCGEGHAVGPPQMLVQSVLIGIRHHPWFFAPYYSRAGGEVFSNLLSMGKDIR</sequence>
<dbReference type="EMBL" id="CM055757">
    <property type="protein sequence ID" value="KAJ7988626.1"/>
    <property type="molecule type" value="Genomic_DNA"/>
</dbReference>
<dbReference type="Proteomes" id="UP001157502">
    <property type="component" value="Chromosome 30"/>
</dbReference>
<name>A0ACC2FB52_DALPE</name>
<protein>
    <submittedName>
        <fullName evidence="1">Uncharacterized protein</fullName>
    </submittedName>
</protein>
<evidence type="ECO:0000313" key="2">
    <source>
        <dbReference type="Proteomes" id="UP001157502"/>
    </source>
</evidence>
<gene>
    <name evidence="1" type="ORF">DPEC_G00311160</name>
</gene>
<evidence type="ECO:0000313" key="1">
    <source>
        <dbReference type="EMBL" id="KAJ7988626.1"/>
    </source>
</evidence>